<evidence type="ECO:0000256" key="1">
    <source>
        <dbReference type="SAM" id="MobiDB-lite"/>
    </source>
</evidence>
<organism evidence="2 3">
    <name type="scientific">Staphylotrichum longicolle</name>
    <dbReference type="NCBI Taxonomy" id="669026"/>
    <lineage>
        <taxon>Eukaryota</taxon>
        <taxon>Fungi</taxon>
        <taxon>Dikarya</taxon>
        <taxon>Ascomycota</taxon>
        <taxon>Pezizomycotina</taxon>
        <taxon>Sordariomycetes</taxon>
        <taxon>Sordariomycetidae</taxon>
        <taxon>Sordariales</taxon>
        <taxon>Chaetomiaceae</taxon>
        <taxon>Staphylotrichum</taxon>
    </lineage>
</organism>
<name>A0AAD4ETJ6_9PEZI</name>
<feature type="region of interest" description="Disordered" evidence="1">
    <location>
        <begin position="81"/>
        <end position="101"/>
    </location>
</feature>
<evidence type="ECO:0000313" key="2">
    <source>
        <dbReference type="EMBL" id="KAG7287338.1"/>
    </source>
</evidence>
<feature type="compositionally biased region" description="Polar residues" evidence="1">
    <location>
        <begin position="1"/>
        <end position="17"/>
    </location>
</feature>
<comment type="caution">
    <text evidence="2">The sequence shown here is derived from an EMBL/GenBank/DDBJ whole genome shotgun (WGS) entry which is preliminary data.</text>
</comment>
<evidence type="ECO:0000313" key="3">
    <source>
        <dbReference type="Proteomes" id="UP001197093"/>
    </source>
</evidence>
<dbReference type="EMBL" id="JAHCVI010000003">
    <property type="protein sequence ID" value="KAG7287338.1"/>
    <property type="molecule type" value="Genomic_DNA"/>
</dbReference>
<dbReference type="Proteomes" id="UP001197093">
    <property type="component" value="Unassembled WGS sequence"/>
</dbReference>
<keyword evidence="3" id="KW-1185">Reference proteome</keyword>
<gene>
    <name evidence="2" type="ORF">NEMBOFW57_006847</name>
</gene>
<sequence>MNPSSRTEPQNSTTGPRSTGGKAAPTQTPANAHLGQDKPGLFDAQGAVGKQFTTEGAIGGTAQKIGGPLDKEGMIGKQFTTEGSIGGTVQDMMGGQSKRSN</sequence>
<dbReference type="AlphaFoldDB" id="A0AAD4ETJ6"/>
<accession>A0AAD4ETJ6</accession>
<reference evidence="2" key="1">
    <citation type="submission" date="2023-02" db="EMBL/GenBank/DDBJ databases">
        <authorList>
            <person name="Palmer J.M."/>
        </authorList>
    </citation>
    <scope>NUCLEOTIDE SEQUENCE</scope>
    <source>
        <strain evidence="2">FW57</strain>
    </source>
</reference>
<proteinExistence type="predicted"/>
<protein>
    <submittedName>
        <fullName evidence="2">Uncharacterized protein</fullName>
    </submittedName>
</protein>
<feature type="region of interest" description="Disordered" evidence="1">
    <location>
        <begin position="1"/>
        <end position="43"/>
    </location>
</feature>